<dbReference type="Pfam" id="PF03690">
    <property type="entry name" value="MYG1_exonuc"/>
    <property type="match status" value="2"/>
</dbReference>
<dbReference type="OrthoDB" id="10265310at2759"/>
<keyword evidence="2" id="KW-0812">Transmembrane</keyword>
<dbReference type="PANTHER" id="PTHR11215">
    <property type="entry name" value="METAL DEPENDENT HYDROLASE - RELATED"/>
    <property type="match status" value="1"/>
</dbReference>
<organism evidence="5">
    <name type="scientific">Schistocephalus solidus</name>
    <name type="common">Tapeworm</name>
    <dbReference type="NCBI Taxonomy" id="70667"/>
    <lineage>
        <taxon>Eukaryota</taxon>
        <taxon>Metazoa</taxon>
        <taxon>Spiralia</taxon>
        <taxon>Lophotrochozoa</taxon>
        <taxon>Platyhelminthes</taxon>
        <taxon>Cestoda</taxon>
        <taxon>Eucestoda</taxon>
        <taxon>Diphyllobothriidea</taxon>
        <taxon>Diphyllobothriidae</taxon>
        <taxon>Schistocephalus</taxon>
    </lineage>
</organism>
<evidence type="ECO:0000313" key="3">
    <source>
        <dbReference type="EMBL" id="VDL99780.1"/>
    </source>
</evidence>
<dbReference type="Proteomes" id="UP000275846">
    <property type="component" value="Unassembled WGS sequence"/>
</dbReference>
<dbReference type="WBParaSite" id="SSLN_0001389801-mRNA-1">
    <property type="protein sequence ID" value="SSLN_0001389801-mRNA-1"/>
    <property type="gene ID" value="SSLN_0001389801"/>
</dbReference>
<accession>A0A183TA97</accession>
<dbReference type="GO" id="GO:0005634">
    <property type="term" value="C:nucleus"/>
    <property type="evidence" value="ECO:0007669"/>
    <property type="project" value="TreeGrafter"/>
</dbReference>
<reference evidence="5" key="1">
    <citation type="submission" date="2016-06" db="UniProtKB">
        <authorList>
            <consortium name="WormBaseParasite"/>
        </authorList>
    </citation>
    <scope>IDENTIFICATION</scope>
</reference>
<dbReference type="GO" id="GO:0005737">
    <property type="term" value="C:cytoplasm"/>
    <property type="evidence" value="ECO:0007669"/>
    <property type="project" value="TreeGrafter"/>
</dbReference>
<evidence type="ECO:0000313" key="5">
    <source>
        <dbReference type="WBParaSite" id="SSLN_0001389801-mRNA-1"/>
    </source>
</evidence>
<name>A0A183TA97_SCHSO</name>
<dbReference type="PANTHER" id="PTHR11215:SF1">
    <property type="entry name" value="MYG1 EXONUCLEASE"/>
    <property type="match status" value="1"/>
</dbReference>
<evidence type="ECO:0000256" key="1">
    <source>
        <dbReference type="ARBA" id="ARBA00010105"/>
    </source>
</evidence>
<dbReference type="InterPro" id="IPR003226">
    <property type="entry name" value="MYG1_exonuclease"/>
</dbReference>
<dbReference type="EMBL" id="UYSU01038043">
    <property type="protein sequence ID" value="VDL99780.1"/>
    <property type="molecule type" value="Genomic_DNA"/>
</dbReference>
<keyword evidence="2" id="KW-0472">Membrane</keyword>
<dbReference type="STRING" id="70667.A0A183TA97"/>
<keyword evidence="2" id="KW-1133">Transmembrane helix</keyword>
<sequence length="391" mass="44040">MTRKVIGTHSGAFHCDEVLAIAMLKQLPEYKDADIIRTRDMKKLSTCNIVVDVGAVFDAASHRYDHHQPSFDLTMKDFHPHLKPVVKLSSAGLIYAHFGKRVISEIVGKLHSDADLETLFKQQSFSKALDLVTNELLGSVRYLAEVWLPAKTIVAKCFKSRFSVHPSGMIMRLTPTGCPWKEHFFELEKEMRLDKDVTHDKEHLPFSKRPVFLVTDRTNDFSVTAIPIALEQPFSKRSRQRLPSKLLVLTVVSSELLPGTGLFAFVAFVSPCLDKRKVIQKEARKDLQVVCRDLLFPCGRFFALLVIGPCLRLIIQHRPDSIALQPIYTQRSFSRVPLPLSWAGKREHELDKAVGSSGCVFVHSNRFLGIHKTLDGALEMAKLALKAAGYL</sequence>
<reference evidence="3 4" key="2">
    <citation type="submission" date="2018-11" db="EMBL/GenBank/DDBJ databases">
        <authorList>
            <consortium name="Pathogen Informatics"/>
        </authorList>
    </citation>
    <scope>NUCLEOTIDE SEQUENCE [LARGE SCALE GENOMIC DNA]</scope>
    <source>
        <strain evidence="3 4">NST_G2</strain>
    </source>
</reference>
<proteinExistence type="inferred from homology"/>
<comment type="similarity">
    <text evidence="1">Belongs to the MYG1 family.</text>
</comment>
<feature type="transmembrane region" description="Helical" evidence="2">
    <location>
        <begin position="246"/>
        <end position="269"/>
    </location>
</feature>
<gene>
    <name evidence="3" type="ORF">SSLN_LOCUS13395</name>
</gene>
<keyword evidence="4" id="KW-1185">Reference proteome</keyword>
<evidence type="ECO:0000313" key="4">
    <source>
        <dbReference type="Proteomes" id="UP000275846"/>
    </source>
</evidence>
<evidence type="ECO:0000256" key="2">
    <source>
        <dbReference type="SAM" id="Phobius"/>
    </source>
</evidence>
<protein>
    <submittedName>
        <fullName evidence="5">UPF0160 protein MYG1, mitochondrial</fullName>
    </submittedName>
</protein>
<dbReference type="AlphaFoldDB" id="A0A183TA97"/>